<dbReference type="GeneID" id="54361949"/>
<keyword evidence="1" id="KW-1185">Reference proteome</keyword>
<reference evidence="2" key="2">
    <citation type="submission" date="2020-04" db="EMBL/GenBank/DDBJ databases">
        <authorList>
            <consortium name="NCBI Genome Project"/>
        </authorList>
    </citation>
    <scope>NUCLEOTIDE SEQUENCE</scope>
    <source>
        <strain evidence="2">CBS 342.82</strain>
    </source>
</reference>
<reference evidence="2" key="1">
    <citation type="submission" date="2020-01" db="EMBL/GenBank/DDBJ databases">
        <authorList>
            <consortium name="DOE Joint Genome Institute"/>
            <person name="Haridas S."/>
            <person name="Albert R."/>
            <person name="Binder M."/>
            <person name="Bloem J."/>
            <person name="Labutti K."/>
            <person name="Salamov A."/>
            <person name="Andreopoulos B."/>
            <person name="Baker S.E."/>
            <person name="Barry K."/>
            <person name="Bills G."/>
            <person name="Bluhm B.H."/>
            <person name="Cannon C."/>
            <person name="Castanera R."/>
            <person name="Culley D.E."/>
            <person name="Daum C."/>
            <person name="Ezra D."/>
            <person name="Gonzalez J.B."/>
            <person name="Henrissat B."/>
            <person name="Kuo A."/>
            <person name="Liang C."/>
            <person name="Lipzen A."/>
            <person name="Lutzoni F."/>
            <person name="Magnuson J."/>
            <person name="Mondo S."/>
            <person name="Nolan M."/>
            <person name="Ohm R."/>
            <person name="Pangilinan J."/>
            <person name="Park H.-J."/>
            <person name="Ramirez L."/>
            <person name="Alfaro M."/>
            <person name="Sun H."/>
            <person name="Tritt A."/>
            <person name="Yoshinaga Y."/>
            <person name="Zwiers L.-H."/>
            <person name="Turgeon B.G."/>
            <person name="Goodwin S.B."/>
            <person name="Spatafora J.W."/>
            <person name="Crous P.W."/>
            <person name="Grigoriev I.V."/>
        </authorList>
    </citation>
    <scope>NUCLEOTIDE SEQUENCE</scope>
    <source>
        <strain evidence="2">CBS 342.82</strain>
    </source>
</reference>
<dbReference type="RefSeq" id="XP_033461922.1">
    <property type="nucleotide sequence ID" value="XM_033604149.1"/>
</dbReference>
<evidence type="ECO:0000313" key="1">
    <source>
        <dbReference type="Proteomes" id="UP000504637"/>
    </source>
</evidence>
<dbReference type="OrthoDB" id="412402at2759"/>
<dbReference type="AlphaFoldDB" id="A0A6J3MA25"/>
<dbReference type="PANTHER" id="PTHR36847:SF1">
    <property type="entry name" value="AMIDOLIGASE ENZYME"/>
    <property type="match status" value="1"/>
</dbReference>
<dbReference type="PANTHER" id="PTHR36847">
    <property type="entry name" value="AMIDOLIGASE ENZYME"/>
    <property type="match status" value="1"/>
</dbReference>
<reference evidence="2" key="3">
    <citation type="submission" date="2025-08" db="UniProtKB">
        <authorList>
            <consortium name="RefSeq"/>
        </authorList>
    </citation>
    <scope>IDENTIFICATION</scope>
    <source>
        <strain evidence="2">CBS 342.82</strain>
    </source>
</reference>
<sequence>MISDSSCAVHIYIGNKSEPFSLTTVKNVYKLLLTNEAAIDSSHAIHRVAHYSQSSELVQASNKSLSSRFTLPTPGFSQGTSLQDQLSYINEHKSIAALQHAHLEESGEHYSLNLWNLYCPADPSFQFLWNANAKKGTFEFRQSAGTLDPIEIHHRIAFYTAVVDFAEQLSLEEMDQICVRQRSTPGYDLLALLADMKCHPETIEYYRKKLSRRVIAKRSCWIRSWRLAISWLLGTSDFMQHFVDESEEDHLYAQDPRNVNERVKDNARHGLYGDLLSDQ</sequence>
<dbReference type="Proteomes" id="UP000504637">
    <property type="component" value="Unplaced"/>
</dbReference>
<protein>
    <submittedName>
        <fullName evidence="2">Uncharacterized protein</fullName>
    </submittedName>
</protein>
<proteinExistence type="predicted"/>
<organism evidence="2">
    <name type="scientific">Dissoconium aciculare CBS 342.82</name>
    <dbReference type="NCBI Taxonomy" id="1314786"/>
    <lineage>
        <taxon>Eukaryota</taxon>
        <taxon>Fungi</taxon>
        <taxon>Dikarya</taxon>
        <taxon>Ascomycota</taxon>
        <taxon>Pezizomycotina</taxon>
        <taxon>Dothideomycetes</taxon>
        <taxon>Dothideomycetidae</taxon>
        <taxon>Mycosphaerellales</taxon>
        <taxon>Dissoconiaceae</taxon>
        <taxon>Dissoconium</taxon>
    </lineage>
</organism>
<accession>A0A6J3MA25</accession>
<name>A0A6J3MA25_9PEZI</name>
<evidence type="ECO:0000313" key="2">
    <source>
        <dbReference type="RefSeq" id="XP_033461922.1"/>
    </source>
</evidence>
<gene>
    <name evidence="2" type="ORF">K489DRAFT_377422</name>
</gene>